<sequence>MTKPWTYSRGPIAANESDLAKAGDINALLRQPIDVLPATIGDPIKPFAVGLWNEVRLLLKPDISVTTLRKATGAYIHSKRYFFATAQPDSMRFDLQGKPIEPVSTADRLSAQARYQRIKGSDLQLDPDADITPSLPSKVDRIRAGLLARRPT</sequence>
<keyword evidence="4" id="KW-1185">Reference proteome</keyword>
<name>A0A120FIS1_9HYPH</name>
<evidence type="ECO:0000313" key="4">
    <source>
        <dbReference type="Proteomes" id="UP000068164"/>
    </source>
</evidence>
<reference evidence="3 4" key="1">
    <citation type="submission" date="2015-11" db="EMBL/GenBank/DDBJ databases">
        <title>Draft Genome Sequence of the Strain BR 10423 (Rhizobium sp.) isolated from nodules of Mimosa pudica.</title>
        <authorList>
            <person name="Barauna A.C."/>
            <person name="Zilli J.E."/>
            <person name="Simoes-Araujo J.L."/>
            <person name="Reis V.M."/>
            <person name="James E.K."/>
            <person name="Reis F.B.Jr."/>
            <person name="Rouws L.F."/>
            <person name="Passos S.R."/>
            <person name="Gois S.R."/>
        </authorList>
    </citation>
    <scope>NUCLEOTIDE SEQUENCE [LARGE SCALE GENOMIC DNA]</scope>
    <source>
        <strain evidence="3 4">BR10423</strain>
    </source>
</reference>
<dbReference type="OrthoDB" id="8303968at2"/>
<dbReference type="SUPFAM" id="SSF48657">
    <property type="entry name" value="FinO-like"/>
    <property type="match status" value="1"/>
</dbReference>
<dbReference type="RefSeq" id="WP_062372052.1">
    <property type="nucleotide sequence ID" value="NZ_LNCD01000101.1"/>
</dbReference>
<dbReference type="InterPro" id="IPR036442">
    <property type="entry name" value="ProQ/FinO_sf"/>
</dbReference>
<evidence type="ECO:0000313" key="3">
    <source>
        <dbReference type="EMBL" id="KWV47960.1"/>
    </source>
</evidence>
<keyword evidence="1" id="KW-0694">RNA-binding</keyword>
<evidence type="ECO:0000256" key="1">
    <source>
        <dbReference type="ARBA" id="ARBA00022884"/>
    </source>
</evidence>
<dbReference type="GO" id="GO:0003723">
    <property type="term" value="F:RNA binding"/>
    <property type="evidence" value="ECO:0007669"/>
    <property type="project" value="UniProtKB-KW"/>
</dbReference>
<dbReference type="Pfam" id="PF04352">
    <property type="entry name" value="ProQ"/>
    <property type="match status" value="1"/>
</dbReference>
<dbReference type="Gene3D" id="1.10.1710.10">
    <property type="entry name" value="ProQ/FinO domain"/>
    <property type="match status" value="1"/>
</dbReference>
<feature type="domain" description="ProQ/FinO" evidence="2">
    <location>
        <begin position="26"/>
        <end position="119"/>
    </location>
</feature>
<evidence type="ECO:0000259" key="2">
    <source>
        <dbReference type="Pfam" id="PF04352"/>
    </source>
</evidence>
<dbReference type="EMBL" id="LNCD01000101">
    <property type="protein sequence ID" value="KWV47960.1"/>
    <property type="molecule type" value="Genomic_DNA"/>
</dbReference>
<proteinExistence type="predicted"/>
<protein>
    <submittedName>
        <fullName evidence="3">ProQ/FINO family protein</fullName>
    </submittedName>
</protein>
<dbReference type="Proteomes" id="UP000068164">
    <property type="component" value="Unassembled WGS sequence"/>
</dbReference>
<organism evidence="3 4">
    <name type="scientific">Rhizobium altiplani</name>
    <dbReference type="NCBI Taxonomy" id="1864509"/>
    <lineage>
        <taxon>Bacteria</taxon>
        <taxon>Pseudomonadati</taxon>
        <taxon>Pseudomonadota</taxon>
        <taxon>Alphaproteobacteria</taxon>
        <taxon>Hyphomicrobiales</taxon>
        <taxon>Rhizobiaceae</taxon>
        <taxon>Rhizobium/Agrobacterium group</taxon>
        <taxon>Rhizobium</taxon>
    </lineage>
</organism>
<dbReference type="InterPro" id="IPR016103">
    <property type="entry name" value="ProQ/FinO"/>
</dbReference>
<gene>
    <name evidence="3" type="ORF">AS026_12895</name>
</gene>
<accession>A0A120FIS1</accession>
<comment type="caution">
    <text evidence="3">The sequence shown here is derived from an EMBL/GenBank/DDBJ whole genome shotgun (WGS) entry which is preliminary data.</text>
</comment>
<dbReference type="AlphaFoldDB" id="A0A120FIS1"/>